<dbReference type="AlphaFoldDB" id="A0A9W6S6E4"/>
<dbReference type="RefSeq" id="WP_285574762.1">
    <property type="nucleotide sequence ID" value="NZ_BSTK01000006.1"/>
</dbReference>
<feature type="transmembrane region" description="Helical" evidence="1">
    <location>
        <begin position="184"/>
        <end position="205"/>
    </location>
</feature>
<reference evidence="2" key="1">
    <citation type="submission" date="2023-03" db="EMBL/GenBank/DDBJ databases">
        <title>Actinoallomurus iriomotensis NBRC 103684.</title>
        <authorList>
            <person name="Ichikawa N."/>
            <person name="Sato H."/>
            <person name="Tonouchi N."/>
        </authorList>
    </citation>
    <scope>NUCLEOTIDE SEQUENCE</scope>
    <source>
        <strain evidence="2">NBRC 103684</strain>
    </source>
</reference>
<sequence length="338" mass="35638">MTGPDESLIVERYRALLRVLPPSYRAEREEEMVAAFAEGVGDTEEERLGRPAPGETASVVALAVRLWFGGLGAPPRLLAFGQTVRLFAVLGVLAQAVLAAAGALGLLTTVFFGSDEAREVLRTAYGESGSIDAAARVAWHLLDLLWVPVYVAVVRGHRRAARLLAVLAAVPPLLRWAMPFVWPWHIVVLALVTVLLPALALAVAFHRDAPAVRPIGGLAALPVGAVAVFAVPWLVPSLIPDPDGVCCWVALGAGAVCLLRSRSSADGETGHRSAAVALYATLVLIVRLSSADAGDAVPYADLIAYGQAAALLVLACALAVRTAAGQPWRSQLRVARRR</sequence>
<protein>
    <submittedName>
        <fullName evidence="2">Uncharacterized protein</fullName>
    </submittedName>
</protein>
<accession>A0A9W6S6E4</accession>
<evidence type="ECO:0000313" key="2">
    <source>
        <dbReference type="EMBL" id="GLY86562.1"/>
    </source>
</evidence>
<feature type="transmembrane region" description="Helical" evidence="1">
    <location>
        <begin position="302"/>
        <end position="324"/>
    </location>
</feature>
<name>A0A9W6S6E4_9ACTN</name>
<dbReference type="Proteomes" id="UP001165074">
    <property type="component" value="Unassembled WGS sequence"/>
</dbReference>
<feature type="transmembrane region" description="Helical" evidence="1">
    <location>
        <begin position="160"/>
        <end position="178"/>
    </location>
</feature>
<feature type="transmembrane region" description="Helical" evidence="1">
    <location>
        <begin position="217"/>
        <end position="236"/>
    </location>
</feature>
<keyword evidence="1" id="KW-0472">Membrane</keyword>
<feature type="transmembrane region" description="Helical" evidence="1">
    <location>
        <begin position="133"/>
        <end position="153"/>
    </location>
</feature>
<comment type="caution">
    <text evidence="2">The sequence shown here is derived from an EMBL/GenBank/DDBJ whole genome shotgun (WGS) entry which is preliminary data.</text>
</comment>
<keyword evidence="1" id="KW-1133">Transmembrane helix</keyword>
<proteinExistence type="predicted"/>
<organism evidence="2 3">
    <name type="scientific">Actinoallomurus iriomotensis</name>
    <dbReference type="NCBI Taxonomy" id="478107"/>
    <lineage>
        <taxon>Bacteria</taxon>
        <taxon>Bacillati</taxon>
        <taxon>Actinomycetota</taxon>
        <taxon>Actinomycetes</taxon>
        <taxon>Streptosporangiales</taxon>
        <taxon>Thermomonosporaceae</taxon>
        <taxon>Actinoallomurus</taxon>
    </lineage>
</organism>
<evidence type="ECO:0000256" key="1">
    <source>
        <dbReference type="SAM" id="Phobius"/>
    </source>
</evidence>
<feature type="transmembrane region" description="Helical" evidence="1">
    <location>
        <begin position="86"/>
        <end position="113"/>
    </location>
</feature>
<dbReference type="EMBL" id="BSTK01000006">
    <property type="protein sequence ID" value="GLY86562.1"/>
    <property type="molecule type" value="Genomic_DNA"/>
</dbReference>
<keyword evidence="1" id="KW-0812">Transmembrane</keyword>
<gene>
    <name evidence="2" type="ORF">Airi02_044910</name>
</gene>
<keyword evidence="3" id="KW-1185">Reference proteome</keyword>
<evidence type="ECO:0000313" key="3">
    <source>
        <dbReference type="Proteomes" id="UP001165074"/>
    </source>
</evidence>